<dbReference type="Proteomes" id="UP001603857">
    <property type="component" value="Unassembled WGS sequence"/>
</dbReference>
<evidence type="ECO:0000256" key="1">
    <source>
        <dbReference type="ARBA" id="ARBA00022737"/>
    </source>
</evidence>
<dbReference type="InterPro" id="IPR011990">
    <property type="entry name" value="TPR-like_helical_dom_sf"/>
</dbReference>
<dbReference type="AlphaFoldDB" id="A0ABD1NPP1"/>
<dbReference type="InterPro" id="IPR002885">
    <property type="entry name" value="PPR_rpt"/>
</dbReference>
<dbReference type="PANTHER" id="PTHR47926">
    <property type="entry name" value="PENTATRICOPEPTIDE REPEAT-CONTAINING PROTEIN"/>
    <property type="match status" value="1"/>
</dbReference>
<dbReference type="PROSITE" id="PS51375">
    <property type="entry name" value="PPR"/>
    <property type="match status" value="1"/>
</dbReference>
<sequence length="139" mass="15749">MWREKIVEADFTSRRSFAKDGCMGFAGLFSEMWEVHGLKPDDSTFVSLLKCCSSLKELKQIHGLVAKFGVAVDVVVSNALVDLYAKCLDVGSCWKVFESMDEKDTFIWSSVISGYTMNNRGEEAGHFFKDMCRQRVRPN</sequence>
<keyword evidence="1" id="KW-0677">Repeat</keyword>
<dbReference type="EMBL" id="JBGMDY010000001">
    <property type="protein sequence ID" value="KAL2349070.1"/>
    <property type="molecule type" value="Genomic_DNA"/>
</dbReference>
<protein>
    <recommendedName>
        <fullName evidence="5">Pentatricopeptide repeat-containing protein</fullName>
    </recommendedName>
</protein>
<dbReference type="PANTHER" id="PTHR47926:SF347">
    <property type="entry name" value="PENTATRICOPEPTIDE REPEAT-CONTAINING PROTEIN"/>
    <property type="match status" value="1"/>
</dbReference>
<proteinExistence type="predicted"/>
<organism evidence="3 4">
    <name type="scientific">Flemingia macrophylla</name>
    <dbReference type="NCBI Taxonomy" id="520843"/>
    <lineage>
        <taxon>Eukaryota</taxon>
        <taxon>Viridiplantae</taxon>
        <taxon>Streptophyta</taxon>
        <taxon>Embryophyta</taxon>
        <taxon>Tracheophyta</taxon>
        <taxon>Spermatophyta</taxon>
        <taxon>Magnoliopsida</taxon>
        <taxon>eudicotyledons</taxon>
        <taxon>Gunneridae</taxon>
        <taxon>Pentapetalae</taxon>
        <taxon>rosids</taxon>
        <taxon>fabids</taxon>
        <taxon>Fabales</taxon>
        <taxon>Fabaceae</taxon>
        <taxon>Papilionoideae</taxon>
        <taxon>50 kb inversion clade</taxon>
        <taxon>NPAAA clade</taxon>
        <taxon>indigoferoid/millettioid clade</taxon>
        <taxon>Phaseoleae</taxon>
        <taxon>Flemingia</taxon>
    </lineage>
</organism>
<evidence type="ECO:0000313" key="3">
    <source>
        <dbReference type="EMBL" id="KAL2349070.1"/>
    </source>
</evidence>
<accession>A0ABD1NPP1</accession>
<evidence type="ECO:0008006" key="5">
    <source>
        <dbReference type="Google" id="ProtNLM"/>
    </source>
</evidence>
<feature type="repeat" description="PPR" evidence="2">
    <location>
        <begin position="104"/>
        <end position="138"/>
    </location>
</feature>
<evidence type="ECO:0000313" key="4">
    <source>
        <dbReference type="Proteomes" id="UP001603857"/>
    </source>
</evidence>
<dbReference type="InterPro" id="IPR046960">
    <property type="entry name" value="PPR_At4g14850-like_plant"/>
</dbReference>
<reference evidence="3 4" key="1">
    <citation type="submission" date="2024-08" db="EMBL/GenBank/DDBJ databases">
        <title>Insights into the chromosomal genome structure of Flemingia macrophylla.</title>
        <authorList>
            <person name="Ding Y."/>
            <person name="Zhao Y."/>
            <person name="Bi W."/>
            <person name="Wu M."/>
            <person name="Zhao G."/>
            <person name="Gong Y."/>
            <person name="Li W."/>
            <person name="Zhang P."/>
        </authorList>
    </citation>
    <scope>NUCLEOTIDE SEQUENCE [LARGE SCALE GENOMIC DNA]</scope>
    <source>
        <strain evidence="3">DYQJB</strain>
        <tissue evidence="3">Leaf</tissue>
    </source>
</reference>
<dbReference type="Gene3D" id="1.25.40.10">
    <property type="entry name" value="Tetratricopeptide repeat domain"/>
    <property type="match status" value="1"/>
</dbReference>
<name>A0ABD1NPP1_9FABA</name>
<gene>
    <name evidence="3" type="ORF">Fmac_003070</name>
</gene>
<dbReference type="NCBIfam" id="TIGR00756">
    <property type="entry name" value="PPR"/>
    <property type="match status" value="1"/>
</dbReference>
<evidence type="ECO:0000256" key="2">
    <source>
        <dbReference type="PROSITE-ProRule" id="PRU00708"/>
    </source>
</evidence>
<dbReference type="Pfam" id="PF01535">
    <property type="entry name" value="PPR"/>
    <property type="match status" value="2"/>
</dbReference>
<keyword evidence="4" id="KW-1185">Reference proteome</keyword>
<comment type="caution">
    <text evidence="3">The sequence shown here is derived from an EMBL/GenBank/DDBJ whole genome shotgun (WGS) entry which is preliminary data.</text>
</comment>